<dbReference type="PANTHER" id="PTHR47861">
    <property type="entry name" value="FKBP-TYPE PEPTIDYL-PROLYL CIS-TRANS ISOMERASE SLYD"/>
    <property type="match status" value="1"/>
</dbReference>
<sequence length="157" mass="17407">MIIEKECVVAINFTVKDEDDNVLESSPAEEPLVYLHGAGNLVIGLEKGLKGMKVGEKETITVYPEEGFGEVVPELKVKAEKSMFPPEIQLEVDRVLERDEGGEKTRYRIVAIDGDTVYMDGNHPMAGKNLHYSVEVVSIRPATDDELEKGQPDVIVH</sequence>
<keyword evidence="4" id="KW-0963">Cytoplasm</keyword>
<evidence type="ECO:0000256" key="2">
    <source>
        <dbReference type="ARBA" id="ARBA00004496"/>
    </source>
</evidence>
<evidence type="ECO:0000256" key="9">
    <source>
        <dbReference type="PROSITE-ProRule" id="PRU00277"/>
    </source>
</evidence>
<evidence type="ECO:0000259" key="11">
    <source>
        <dbReference type="PROSITE" id="PS50059"/>
    </source>
</evidence>
<dbReference type="EMBL" id="CP048685">
    <property type="protein sequence ID" value="QPJ61608.1"/>
    <property type="molecule type" value="Genomic_DNA"/>
</dbReference>
<evidence type="ECO:0000313" key="13">
    <source>
        <dbReference type="Proteomes" id="UP000594688"/>
    </source>
</evidence>
<dbReference type="EC" id="5.2.1.8" evidence="10"/>
<evidence type="ECO:0000256" key="6">
    <source>
        <dbReference type="ARBA" id="ARBA00023186"/>
    </source>
</evidence>
<dbReference type="InterPro" id="IPR001179">
    <property type="entry name" value="PPIase_FKBP_dom"/>
</dbReference>
<dbReference type="Gene3D" id="3.10.50.40">
    <property type="match status" value="1"/>
</dbReference>
<keyword evidence="7 9" id="KW-0413">Isomerase</keyword>
<comment type="catalytic activity">
    <reaction evidence="1 9 10">
        <text>[protein]-peptidylproline (omega=180) = [protein]-peptidylproline (omega=0)</text>
        <dbReference type="Rhea" id="RHEA:16237"/>
        <dbReference type="Rhea" id="RHEA-COMP:10747"/>
        <dbReference type="Rhea" id="RHEA-COMP:10748"/>
        <dbReference type="ChEBI" id="CHEBI:83833"/>
        <dbReference type="ChEBI" id="CHEBI:83834"/>
        <dbReference type="EC" id="5.2.1.8"/>
    </reaction>
</comment>
<name>A0A7T0G068_9BACT</name>
<comment type="similarity">
    <text evidence="3 10">Belongs to the FKBP-type PPIase family.</text>
</comment>
<dbReference type="GO" id="GO:0003755">
    <property type="term" value="F:peptidyl-prolyl cis-trans isomerase activity"/>
    <property type="evidence" value="ECO:0007669"/>
    <property type="project" value="UniProtKB-UniRule"/>
</dbReference>
<dbReference type="GO" id="GO:0005737">
    <property type="term" value="C:cytoplasm"/>
    <property type="evidence" value="ECO:0007669"/>
    <property type="project" value="UniProtKB-SubCell"/>
</dbReference>
<reference evidence="12 13" key="1">
    <citation type="submission" date="2020-02" db="EMBL/GenBank/DDBJ databases">
        <title>Genomic and physiological characterization of two novel Nitrospinaceae genera.</title>
        <authorList>
            <person name="Mueller A.J."/>
            <person name="Jung M.-Y."/>
            <person name="Strachan C.R."/>
            <person name="Herbold C.W."/>
            <person name="Kirkegaard R.H."/>
            <person name="Daims H."/>
        </authorList>
    </citation>
    <scope>NUCLEOTIDE SEQUENCE [LARGE SCALE GENOMIC DNA]</scope>
    <source>
        <strain evidence="12">EB</strain>
    </source>
</reference>
<dbReference type="InterPro" id="IPR046357">
    <property type="entry name" value="PPIase_dom_sf"/>
</dbReference>
<keyword evidence="6" id="KW-0143">Chaperone</keyword>
<keyword evidence="5 9" id="KW-0697">Rotamase</keyword>
<dbReference type="SUPFAM" id="SSF54534">
    <property type="entry name" value="FKBP-like"/>
    <property type="match status" value="1"/>
</dbReference>
<dbReference type="GO" id="GO:0042026">
    <property type="term" value="P:protein refolding"/>
    <property type="evidence" value="ECO:0007669"/>
    <property type="project" value="UniProtKB-ARBA"/>
</dbReference>
<proteinExistence type="inferred from homology"/>
<evidence type="ECO:0000256" key="5">
    <source>
        <dbReference type="ARBA" id="ARBA00023110"/>
    </source>
</evidence>
<dbReference type="PANTHER" id="PTHR47861:SF3">
    <property type="entry name" value="FKBP-TYPE PEPTIDYL-PROLYL CIS-TRANS ISOMERASE SLYD"/>
    <property type="match status" value="1"/>
</dbReference>
<protein>
    <recommendedName>
        <fullName evidence="10">Peptidyl-prolyl cis-trans isomerase</fullName>
        <ecNumber evidence="10">5.2.1.8</ecNumber>
    </recommendedName>
</protein>
<gene>
    <name evidence="12" type="ORF">G3M70_06800</name>
</gene>
<evidence type="ECO:0000313" key="12">
    <source>
        <dbReference type="EMBL" id="QPJ61608.1"/>
    </source>
</evidence>
<evidence type="ECO:0000256" key="1">
    <source>
        <dbReference type="ARBA" id="ARBA00000971"/>
    </source>
</evidence>
<dbReference type="Proteomes" id="UP000594688">
    <property type="component" value="Chromosome"/>
</dbReference>
<evidence type="ECO:0000256" key="3">
    <source>
        <dbReference type="ARBA" id="ARBA00006577"/>
    </source>
</evidence>
<dbReference type="Pfam" id="PF00254">
    <property type="entry name" value="FKBP_C"/>
    <property type="match status" value="1"/>
</dbReference>
<dbReference type="AlphaFoldDB" id="A0A7T0G068"/>
<evidence type="ECO:0000256" key="8">
    <source>
        <dbReference type="ARBA" id="ARBA00037071"/>
    </source>
</evidence>
<dbReference type="KEGG" id="nli:G3M70_06800"/>
<evidence type="ECO:0000256" key="7">
    <source>
        <dbReference type="ARBA" id="ARBA00023235"/>
    </source>
</evidence>
<dbReference type="PROSITE" id="PS50059">
    <property type="entry name" value="FKBP_PPIASE"/>
    <property type="match status" value="1"/>
</dbReference>
<organism evidence="12 13">
    <name type="scientific">Candidatus Nitronauta litoralis</name>
    <dbReference type="NCBI Taxonomy" id="2705533"/>
    <lineage>
        <taxon>Bacteria</taxon>
        <taxon>Pseudomonadati</taxon>
        <taxon>Nitrospinota/Tectimicrobiota group</taxon>
        <taxon>Nitrospinota</taxon>
        <taxon>Nitrospinia</taxon>
        <taxon>Nitrospinales</taxon>
        <taxon>Nitrospinaceae</taxon>
        <taxon>Candidatus Nitronauta</taxon>
    </lineage>
</organism>
<comment type="function">
    <text evidence="8">Also involved in hydrogenase metallocenter assembly, probably by participating in the nickel insertion step. This function in hydrogenase biosynthesis requires chaperone activity and the presence of the metal-binding domain, but not PPIase activity.</text>
</comment>
<evidence type="ECO:0000256" key="10">
    <source>
        <dbReference type="RuleBase" id="RU003915"/>
    </source>
</evidence>
<comment type="subcellular location">
    <subcellularLocation>
        <location evidence="2">Cytoplasm</location>
    </subcellularLocation>
</comment>
<feature type="domain" description="PPIase FKBP-type" evidence="11">
    <location>
        <begin position="6"/>
        <end position="100"/>
    </location>
</feature>
<accession>A0A7T0G068</accession>
<evidence type="ECO:0000256" key="4">
    <source>
        <dbReference type="ARBA" id="ARBA00022490"/>
    </source>
</evidence>